<evidence type="ECO:0000313" key="2">
    <source>
        <dbReference type="Proteomes" id="UP001157017"/>
    </source>
</evidence>
<proteinExistence type="predicted"/>
<name>A0ABQ6JJZ8_9ACTN</name>
<protein>
    <submittedName>
        <fullName evidence="1">Uncharacterized protein</fullName>
    </submittedName>
</protein>
<accession>A0ABQ6JJZ8</accession>
<comment type="caution">
    <text evidence="1">The sequence shown here is derived from an EMBL/GenBank/DDBJ whole genome shotgun (WGS) entry which is preliminary data.</text>
</comment>
<reference evidence="2" key="1">
    <citation type="journal article" date="2019" name="Int. J. Syst. Evol. Microbiol.">
        <title>The Global Catalogue of Microorganisms (GCM) 10K type strain sequencing project: providing services to taxonomists for standard genome sequencing and annotation.</title>
        <authorList>
            <consortium name="The Broad Institute Genomics Platform"/>
            <consortium name="The Broad Institute Genome Sequencing Center for Infectious Disease"/>
            <person name="Wu L."/>
            <person name="Ma J."/>
        </authorList>
    </citation>
    <scope>NUCLEOTIDE SEQUENCE [LARGE SCALE GENOMIC DNA]</scope>
    <source>
        <strain evidence="2">NBRC 108730</strain>
    </source>
</reference>
<evidence type="ECO:0000313" key="1">
    <source>
        <dbReference type="EMBL" id="GMA87197.1"/>
    </source>
</evidence>
<gene>
    <name evidence="1" type="ORF">GCM10025868_24470</name>
</gene>
<sequence length="59" mass="6354">MLLYQAKRTWWIVAVSHRGDRGTDGFAAGTTVTQALLEPAALGVVERDAEAVRGRSAAR</sequence>
<organism evidence="1 2">
    <name type="scientific">Angustibacter aerolatus</name>
    <dbReference type="NCBI Taxonomy" id="1162965"/>
    <lineage>
        <taxon>Bacteria</taxon>
        <taxon>Bacillati</taxon>
        <taxon>Actinomycetota</taxon>
        <taxon>Actinomycetes</taxon>
        <taxon>Kineosporiales</taxon>
        <taxon>Kineosporiaceae</taxon>
    </lineage>
</organism>
<keyword evidence="2" id="KW-1185">Reference proteome</keyword>
<dbReference type="EMBL" id="BSUZ01000001">
    <property type="protein sequence ID" value="GMA87197.1"/>
    <property type="molecule type" value="Genomic_DNA"/>
</dbReference>
<dbReference type="Proteomes" id="UP001157017">
    <property type="component" value="Unassembled WGS sequence"/>
</dbReference>